<dbReference type="STRING" id="1648404.CP97_08435"/>
<dbReference type="Pfam" id="PF00534">
    <property type="entry name" value="Glycos_transf_1"/>
    <property type="match status" value="1"/>
</dbReference>
<dbReference type="InterPro" id="IPR028098">
    <property type="entry name" value="Glyco_trans_4-like_N"/>
</dbReference>
<organism evidence="3 4">
    <name type="scientific">Aurantiacibacter atlanticus</name>
    <dbReference type="NCBI Taxonomy" id="1648404"/>
    <lineage>
        <taxon>Bacteria</taxon>
        <taxon>Pseudomonadati</taxon>
        <taxon>Pseudomonadota</taxon>
        <taxon>Alphaproteobacteria</taxon>
        <taxon>Sphingomonadales</taxon>
        <taxon>Erythrobacteraceae</taxon>
        <taxon>Aurantiacibacter</taxon>
    </lineage>
</organism>
<dbReference type="InterPro" id="IPR001296">
    <property type="entry name" value="Glyco_trans_1"/>
</dbReference>
<accession>A0A0H4VBL2</accession>
<evidence type="ECO:0000313" key="3">
    <source>
        <dbReference type="EMBL" id="AKQ42042.1"/>
    </source>
</evidence>
<dbReference type="GO" id="GO:0016757">
    <property type="term" value="F:glycosyltransferase activity"/>
    <property type="evidence" value="ECO:0007669"/>
    <property type="project" value="InterPro"/>
</dbReference>
<feature type="domain" description="Glycosyl transferase family 1" evidence="1">
    <location>
        <begin position="221"/>
        <end position="370"/>
    </location>
</feature>
<dbReference type="AlphaFoldDB" id="A0A0H4VBL2"/>
<dbReference type="Pfam" id="PF13579">
    <property type="entry name" value="Glyco_trans_4_4"/>
    <property type="match status" value="1"/>
</dbReference>
<dbReference type="KEGG" id="ery:CP97_08435"/>
<dbReference type="SUPFAM" id="SSF53756">
    <property type="entry name" value="UDP-Glycosyltransferase/glycogen phosphorylase"/>
    <property type="match status" value="1"/>
</dbReference>
<evidence type="ECO:0000313" key="4">
    <source>
        <dbReference type="Proteomes" id="UP000059113"/>
    </source>
</evidence>
<keyword evidence="4" id="KW-1185">Reference proteome</keyword>
<dbReference type="InterPro" id="IPR050194">
    <property type="entry name" value="Glycosyltransferase_grp1"/>
</dbReference>
<dbReference type="EMBL" id="CP011310">
    <property type="protein sequence ID" value="AKQ42042.1"/>
    <property type="molecule type" value="Genomic_DNA"/>
</dbReference>
<sequence>MPRILSLATLYPNAHTPRFGTFVARQMEALAARDGWHVTVINPVGVPPAPMGRYKALAKAAVDGVEGGVEICRPRFTLIPAVGGPFNPAMIVHAVLPLARRLHAAAPFDLVDAQFFYPDGPAAARIADDLGLPLSIKARGADILHWGHIGYAQRKMAAAAQQAAGMLSVSEALARDMAAIGLPQDKIKIHYTGLDRELFHPRNRKEHRRKLSDEYNIRPAVDERLIACVGALIPRKGQEFVLRALARTPGVHGIFVGTGPDREKLGQIAYTLDVNHRVHFLGSLDHGALPGVLCASDAMVLPSASEGLANAWVEALACGTPLVITDAGGARELVCSPSAGRIVERSADAIAVGLLDIFAADYTPLQVAANAAQFSWEANAAALAEYYAGLAVR</sequence>
<dbReference type="Proteomes" id="UP000059113">
    <property type="component" value="Chromosome"/>
</dbReference>
<evidence type="ECO:0000259" key="1">
    <source>
        <dbReference type="Pfam" id="PF00534"/>
    </source>
</evidence>
<dbReference type="RefSeq" id="WP_048885560.1">
    <property type="nucleotide sequence ID" value="NZ_CP011310.1"/>
</dbReference>
<dbReference type="Gene3D" id="3.40.50.2000">
    <property type="entry name" value="Glycogen Phosphorylase B"/>
    <property type="match status" value="2"/>
</dbReference>
<proteinExistence type="predicted"/>
<feature type="domain" description="Glycosyltransferase subfamily 4-like N-terminal" evidence="2">
    <location>
        <begin position="20"/>
        <end position="189"/>
    </location>
</feature>
<dbReference type="PANTHER" id="PTHR45947:SF3">
    <property type="entry name" value="SULFOQUINOVOSYL TRANSFERASE SQD2"/>
    <property type="match status" value="1"/>
</dbReference>
<name>A0A0H4VBL2_9SPHN</name>
<dbReference type="PATRIC" id="fig|1648404.4.peg.1753"/>
<dbReference type="PANTHER" id="PTHR45947">
    <property type="entry name" value="SULFOQUINOVOSYL TRANSFERASE SQD2"/>
    <property type="match status" value="1"/>
</dbReference>
<protein>
    <submittedName>
        <fullName evidence="3">Glycosyl transferase, group 1 family protein</fullName>
    </submittedName>
</protein>
<keyword evidence="3" id="KW-0808">Transferase</keyword>
<reference evidence="3 4" key="1">
    <citation type="journal article" date="2015" name="Int. J. Syst. Evol. Microbiol.">
        <title>Erythrobacter atlanticus sp. nov., a bacterium from ocean sediment able to degrade polycyclic aromatic hydrocarbons.</title>
        <authorList>
            <person name="Zhuang L."/>
            <person name="Liu Y."/>
            <person name="Wang L."/>
            <person name="Wang W."/>
            <person name="Shao Z."/>
        </authorList>
    </citation>
    <scope>NUCLEOTIDE SEQUENCE [LARGE SCALE GENOMIC DNA]</scope>
    <source>
        <strain evidence="4">s21-N3</strain>
    </source>
</reference>
<evidence type="ECO:0000259" key="2">
    <source>
        <dbReference type="Pfam" id="PF13579"/>
    </source>
</evidence>
<dbReference type="OrthoDB" id="258796at2"/>
<reference evidence="4" key="2">
    <citation type="submission" date="2015-04" db="EMBL/GenBank/DDBJ databases">
        <title>The complete genome sequence of Erythrobacter sp. s21-N3.</title>
        <authorList>
            <person name="Zhuang L."/>
            <person name="Liu Y."/>
            <person name="Shao Z."/>
        </authorList>
    </citation>
    <scope>NUCLEOTIDE SEQUENCE [LARGE SCALE GENOMIC DNA]</scope>
    <source>
        <strain evidence="4">s21-N3</strain>
    </source>
</reference>
<gene>
    <name evidence="3" type="ORF">CP97_08435</name>
</gene>